<keyword evidence="4" id="KW-0276">Fatty acid metabolism</keyword>
<comment type="subunit">
    <text evidence="2">Monomer.</text>
</comment>
<gene>
    <name evidence="13" type="ORF">EGYM00392_LOCUS15151</name>
</gene>
<evidence type="ECO:0000256" key="10">
    <source>
        <dbReference type="SAM" id="MobiDB-lite"/>
    </source>
</evidence>
<keyword evidence="5" id="KW-0560">Oxidoreductase</keyword>
<reference evidence="13" key="1">
    <citation type="submission" date="2021-01" db="EMBL/GenBank/DDBJ databases">
        <authorList>
            <person name="Corre E."/>
            <person name="Pelletier E."/>
            <person name="Niang G."/>
            <person name="Scheremetjew M."/>
            <person name="Finn R."/>
            <person name="Kale V."/>
            <person name="Holt S."/>
            <person name="Cochrane G."/>
            <person name="Meng A."/>
            <person name="Brown T."/>
            <person name="Cohen L."/>
        </authorList>
    </citation>
    <scope>NUCLEOTIDE SEQUENCE</scope>
    <source>
        <strain evidence="13">NIES-381</strain>
    </source>
</reference>
<keyword evidence="11" id="KW-0812">Transmembrane</keyword>
<dbReference type="Gene3D" id="3.40.50.720">
    <property type="entry name" value="NAD(P)-binding Rossmann-like Domain"/>
    <property type="match status" value="1"/>
</dbReference>
<dbReference type="InterPro" id="IPR024910">
    <property type="entry name" value="Enoyl-CoA_Rdtase_cat_dom"/>
</dbReference>
<dbReference type="EMBL" id="HBGA01041558">
    <property type="protein sequence ID" value="CAD9004066.1"/>
    <property type="molecule type" value="Transcribed_RNA"/>
</dbReference>
<dbReference type="Pfam" id="PF07055">
    <property type="entry name" value="Eno-Rase_FAD_bd"/>
    <property type="match status" value="1"/>
</dbReference>
<dbReference type="InterPro" id="IPR010758">
    <property type="entry name" value="Trans-2-enoyl-CoA_reductase"/>
</dbReference>
<organism evidence="13">
    <name type="scientific">Eutreptiella gymnastica</name>
    <dbReference type="NCBI Taxonomy" id="73025"/>
    <lineage>
        <taxon>Eukaryota</taxon>
        <taxon>Discoba</taxon>
        <taxon>Euglenozoa</taxon>
        <taxon>Euglenida</taxon>
        <taxon>Spirocuta</taxon>
        <taxon>Euglenophyceae</taxon>
        <taxon>Eutreptiales</taxon>
        <taxon>Eutreptiaceae</taxon>
        <taxon>Eutreptiella</taxon>
    </lineage>
</organism>
<evidence type="ECO:0000256" key="9">
    <source>
        <dbReference type="PROSITE-ProRule" id="PRU00277"/>
    </source>
</evidence>
<evidence type="ECO:0000256" key="1">
    <source>
        <dbReference type="ARBA" id="ARBA00005189"/>
    </source>
</evidence>
<dbReference type="GO" id="GO:0004318">
    <property type="term" value="F:enoyl-[acyl-carrier-protein] reductase (NADH) activity"/>
    <property type="evidence" value="ECO:0007669"/>
    <property type="project" value="TreeGrafter"/>
</dbReference>
<dbReference type="PANTHER" id="PTHR37480:SF1">
    <property type="entry name" value="ENOYL-[ACYL-CARRIER-PROTEIN] REDUCTASE [NADH]"/>
    <property type="match status" value="1"/>
</dbReference>
<dbReference type="NCBIfam" id="NF010177">
    <property type="entry name" value="PRK13656.1"/>
    <property type="match status" value="1"/>
</dbReference>
<protein>
    <recommendedName>
        <fullName evidence="9">peptidylprolyl isomerase</fullName>
        <ecNumber evidence="9">5.2.1.8</ecNumber>
    </recommendedName>
</protein>
<keyword evidence="6" id="KW-0520">NAD</keyword>
<dbReference type="Gene3D" id="3.10.50.40">
    <property type="match status" value="1"/>
</dbReference>
<keyword evidence="11" id="KW-0472">Membrane</keyword>
<dbReference type="PROSITE" id="PS50059">
    <property type="entry name" value="FKBP_PPIASE"/>
    <property type="match status" value="1"/>
</dbReference>
<comment type="pathway">
    <text evidence="1">Lipid metabolism.</text>
</comment>
<keyword evidence="8" id="KW-0275">Fatty acid biosynthesis</keyword>
<feature type="transmembrane region" description="Helical" evidence="11">
    <location>
        <begin position="12"/>
        <end position="34"/>
    </location>
</feature>
<evidence type="ECO:0000256" key="5">
    <source>
        <dbReference type="ARBA" id="ARBA00023002"/>
    </source>
</evidence>
<keyword evidence="3" id="KW-0444">Lipid biosynthesis</keyword>
<dbReference type="InterPro" id="IPR024906">
    <property type="entry name" value="Eno_Rdtase_FAD-bd_dom"/>
</dbReference>
<keyword evidence="9" id="KW-0697">Rotamase</keyword>
<feature type="region of interest" description="Disordered" evidence="10">
    <location>
        <begin position="62"/>
        <end position="96"/>
    </location>
</feature>
<evidence type="ECO:0000256" key="3">
    <source>
        <dbReference type="ARBA" id="ARBA00022516"/>
    </source>
</evidence>
<dbReference type="HAMAP" id="MF_01838">
    <property type="entry name" value="FabV_reductase"/>
    <property type="match status" value="1"/>
</dbReference>
<dbReference type="GO" id="GO:0051287">
    <property type="term" value="F:NAD binding"/>
    <property type="evidence" value="ECO:0007669"/>
    <property type="project" value="TreeGrafter"/>
</dbReference>
<evidence type="ECO:0000256" key="2">
    <source>
        <dbReference type="ARBA" id="ARBA00011245"/>
    </source>
</evidence>
<dbReference type="GO" id="GO:0050343">
    <property type="term" value="F:trans-2-enoyl-CoA reductase (NADH) activity"/>
    <property type="evidence" value="ECO:0007669"/>
    <property type="project" value="TreeGrafter"/>
</dbReference>
<dbReference type="GO" id="GO:0006633">
    <property type="term" value="P:fatty acid biosynthetic process"/>
    <property type="evidence" value="ECO:0007669"/>
    <property type="project" value="UniProtKB-KW"/>
</dbReference>
<accession>A0A7S1I7Y7</accession>
<dbReference type="SUPFAM" id="SSF54534">
    <property type="entry name" value="FKBP-like"/>
    <property type="match status" value="1"/>
</dbReference>
<dbReference type="InterPro" id="IPR046357">
    <property type="entry name" value="PPIase_dom_sf"/>
</dbReference>
<dbReference type="Pfam" id="PF00254">
    <property type="entry name" value="FKBP_C"/>
    <property type="match status" value="1"/>
</dbReference>
<dbReference type="EC" id="5.2.1.8" evidence="9"/>
<name>A0A7S1I7Y7_9EUGL</name>
<dbReference type="InterPro" id="IPR001179">
    <property type="entry name" value="PPIase_FKBP_dom"/>
</dbReference>
<keyword evidence="11" id="KW-1133">Transmembrane helix</keyword>
<evidence type="ECO:0000256" key="7">
    <source>
        <dbReference type="ARBA" id="ARBA00023098"/>
    </source>
</evidence>
<keyword evidence="7" id="KW-0443">Lipid metabolism</keyword>
<dbReference type="Pfam" id="PF12242">
    <property type="entry name" value="Eno-Rase_NADH_b"/>
    <property type="match status" value="1"/>
</dbReference>
<evidence type="ECO:0000256" key="4">
    <source>
        <dbReference type="ARBA" id="ARBA00022832"/>
    </source>
</evidence>
<dbReference type="InterPro" id="IPR050048">
    <property type="entry name" value="FabV-like_NADH_b"/>
</dbReference>
<dbReference type="GO" id="GO:0003755">
    <property type="term" value="F:peptidyl-prolyl cis-trans isomerase activity"/>
    <property type="evidence" value="ECO:0007669"/>
    <property type="project" value="UniProtKB-KW"/>
</dbReference>
<dbReference type="Pfam" id="PF12241">
    <property type="entry name" value="Enoyl_reductase"/>
    <property type="match status" value="1"/>
</dbReference>
<evidence type="ECO:0000256" key="8">
    <source>
        <dbReference type="ARBA" id="ARBA00023160"/>
    </source>
</evidence>
<feature type="domain" description="PPIase FKBP-type" evidence="12">
    <location>
        <begin position="621"/>
        <end position="712"/>
    </location>
</feature>
<dbReference type="PANTHER" id="PTHR37480">
    <property type="entry name" value="ENOYL-[ACYL-CARRIER-PROTEIN] REDUCTASE [NADH]"/>
    <property type="match status" value="1"/>
</dbReference>
<sequence length="733" mass="78534">MVVPPPHKVGCWVVPLGLLVGVAVGVALTTWASAESLYVASAVRTAPALPLQATPLRRLEDPNPLYRLRSGPPPAKPQAKHPGVGPKGPRQTAEDVGSSHHWGFAALLGMSMSALWLALRHPQAAMAEAERELSAVYTPTAPQKLALFAATGAKVIKPKIRGFICTTAHPTGAAAKVQKEIQYVKANPPAAAGPKKVLIIGASTGYGLSTRIATTFGYGASTIGCFFERPSERNKPASAGWYNSVAFEKAAHAAGLYATSINGDAFSDEIKAQTVERIKQDLGQVDLVVYSLASPVRVDPVDNVMYRSVLKPIGQSFENRTLLTDKDQVSTVKLEPASEQEIQDTVKVMGGEDWERWINALSAGGVLAEGAKTVAYSYIGPEMTWPVYWSGTIGQAKKDVEGTASRITAAGACTAYTAVAKAVVTQASSAIPVVPLYITLLFKVMKEKGTHEGCIEQMVRMLGTRLYPAEGGVVTDDEGRIRVDDWEMAADVQEAVAAKWNTIETETLDQDSDYAGYQADFLELFGFGLEGVDYEQPVEVDLPMPSFAPQGESRRAALLGMLAPAAALLGPGAPADAESYVKSLGLRGQTNVDVAGYQRTASGLQILEARLGEGEKVVQVGDRVELELTGRLAGKNGLYFFNTNQTGEPVEYTVGDPNMIAGFTEGLLGMKEKGIRRLVVPEGLGYPDPLEFPGPIPDPVDYAFREEVKSVVNTNSRDCTLVFDVKVVKIRRR</sequence>
<evidence type="ECO:0000259" key="12">
    <source>
        <dbReference type="PROSITE" id="PS50059"/>
    </source>
</evidence>
<proteinExistence type="inferred from homology"/>
<evidence type="ECO:0000313" key="13">
    <source>
        <dbReference type="EMBL" id="CAD9004066.1"/>
    </source>
</evidence>
<dbReference type="NCBIfam" id="NF043048">
    <property type="entry name" value="EnoyACPredFabV"/>
    <property type="match status" value="1"/>
</dbReference>
<keyword evidence="9" id="KW-0413">Isomerase</keyword>
<dbReference type="AlphaFoldDB" id="A0A7S1I7Y7"/>
<comment type="catalytic activity">
    <reaction evidence="9">
        <text>[protein]-peptidylproline (omega=180) = [protein]-peptidylproline (omega=0)</text>
        <dbReference type="Rhea" id="RHEA:16237"/>
        <dbReference type="Rhea" id="RHEA-COMP:10747"/>
        <dbReference type="Rhea" id="RHEA-COMP:10748"/>
        <dbReference type="ChEBI" id="CHEBI:83833"/>
        <dbReference type="ChEBI" id="CHEBI:83834"/>
        <dbReference type="EC" id="5.2.1.8"/>
    </reaction>
</comment>
<evidence type="ECO:0000256" key="6">
    <source>
        <dbReference type="ARBA" id="ARBA00023027"/>
    </source>
</evidence>
<evidence type="ECO:0000256" key="11">
    <source>
        <dbReference type="SAM" id="Phobius"/>
    </source>
</evidence>